<dbReference type="SUPFAM" id="SSF52172">
    <property type="entry name" value="CheY-like"/>
    <property type="match status" value="1"/>
</dbReference>
<evidence type="ECO:0000259" key="3">
    <source>
        <dbReference type="PROSITE" id="PS50921"/>
    </source>
</evidence>
<dbReference type="InterPro" id="IPR036388">
    <property type="entry name" value="WH-like_DNA-bd_sf"/>
</dbReference>
<dbReference type="Gene3D" id="1.10.10.10">
    <property type="entry name" value="Winged helix-like DNA-binding domain superfamily/Winged helix DNA-binding domain"/>
    <property type="match status" value="1"/>
</dbReference>
<dbReference type="InterPro" id="IPR001789">
    <property type="entry name" value="Sig_transdc_resp-reg_receiver"/>
</dbReference>
<dbReference type="Pfam" id="PF03861">
    <property type="entry name" value="ANTAR"/>
    <property type="match status" value="1"/>
</dbReference>
<dbReference type="PROSITE" id="PS50921">
    <property type="entry name" value="ANTAR"/>
    <property type="match status" value="1"/>
</dbReference>
<dbReference type="RefSeq" id="WP_345920687.1">
    <property type="nucleotide sequence ID" value="NZ_JBDIVE010000009.1"/>
</dbReference>
<organism evidence="4 5">
    <name type="scientific">Uliginosibacterium sediminicola</name>
    <dbReference type="NCBI Taxonomy" id="2024550"/>
    <lineage>
        <taxon>Bacteria</taxon>
        <taxon>Pseudomonadati</taxon>
        <taxon>Pseudomonadota</taxon>
        <taxon>Betaproteobacteria</taxon>
        <taxon>Rhodocyclales</taxon>
        <taxon>Zoogloeaceae</taxon>
        <taxon>Uliginosibacterium</taxon>
    </lineage>
</organism>
<protein>
    <submittedName>
        <fullName evidence="4">ANTAR domain-containing protein</fullName>
    </submittedName>
</protein>
<sequence>MLKVLVIDEIQERALEICEGLTRSGHMVAAVLSDAFKLNDRIKEILPDVVLINTDSPSRDTLENLAVMNQDFPRPVLMFSEDSGDDAIRQAMRAGVSSYVVDGLSPARLEALLKVATVRFDEYMALRRERDDAQRKLSERVVIDRAKGVLMKARGMGEDEAYHALRKLAMERGRRLVDVAEEILASAKLLLG</sequence>
<dbReference type="Gene3D" id="3.40.50.2300">
    <property type="match status" value="1"/>
</dbReference>
<dbReference type="EMBL" id="JBDIVE010000009">
    <property type="protein sequence ID" value="MEN3069913.1"/>
    <property type="molecule type" value="Genomic_DNA"/>
</dbReference>
<evidence type="ECO:0000256" key="1">
    <source>
        <dbReference type="PROSITE-ProRule" id="PRU00169"/>
    </source>
</evidence>
<evidence type="ECO:0000313" key="5">
    <source>
        <dbReference type="Proteomes" id="UP001410394"/>
    </source>
</evidence>
<dbReference type="PIRSF" id="PIRSF036382">
    <property type="entry name" value="RR_antiterm"/>
    <property type="match status" value="1"/>
</dbReference>
<evidence type="ECO:0000313" key="4">
    <source>
        <dbReference type="EMBL" id="MEN3069913.1"/>
    </source>
</evidence>
<name>A0ABU9Z1Z2_9RHOO</name>
<keyword evidence="5" id="KW-1185">Reference proteome</keyword>
<proteinExistence type="predicted"/>
<dbReference type="Proteomes" id="UP001410394">
    <property type="component" value="Unassembled WGS sequence"/>
</dbReference>
<dbReference type="PROSITE" id="PS50110">
    <property type="entry name" value="RESPONSE_REGULATORY"/>
    <property type="match status" value="1"/>
</dbReference>
<feature type="domain" description="Response regulatory" evidence="2">
    <location>
        <begin position="3"/>
        <end position="117"/>
    </location>
</feature>
<reference evidence="4 5" key="1">
    <citation type="journal article" date="2018" name="Int. J. Syst. Evol. Microbiol.">
        <title>Uliginosibacterium sediminicola sp. nov., isolated from freshwater sediment.</title>
        <authorList>
            <person name="Hwang W.M."/>
            <person name="Kim S.M."/>
            <person name="Kang K."/>
            <person name="Ahn T.Y."/>
        </authorList>
    </citation>
    <scope>NUCLEOTIDE SEQUENCE [LARGE SCALE GENOMIC DNA]</scope>
    <source>
        <strain evidence="4 5">M1-21</strain>
    </source>
</reference>
<dbReference type="InterPro" id="IPR005561">
    <property type="entry name" value="ANTAR"/>
</dbReference>
<gene>
    <name evidence="4" type="ORF">ABDB84_15635</name>
</gene>
<comment type="caution">
    <text evidence="4">The sequence shown here is derived from an EMBL/GenBank/DDBJ whole genome shotgun (WGS) entry which is preliminary data.</text>
</comment>
<dbReference type="InterPro" id="IPR011006">
    <property type="entry name" value="CheY-like_superfamily"/>
</dbReference>
<accession>A0ABU9Z1Z2</accession>
<feature type="domain" description="ANTAR" evidence="3">
    <location>
        <begin position="123"/>
        <end position="184"/>
    </location>
</feature>
<dbReference type="InterPro" id="IPR008327">
    <property type="entry name" value="Sig_transdc_resp-reg_antiterm"/>
</dbReference>
<comment type="caution">
    <text evidence="1">Lacks conserved residue(s) required for the propagation of feature annotation.</text>
</comment>
<dbReference type="SMART" id="SM01012">
    <property type="entry name" value="ANTAR"/>
    <property type="match status" value="1"/>
</dbReference>
<evidence type="ECO:0000259" key="2">
    <source>
        <dbReference type="PROSITE" id="PS50110"/>
    </source>
</evidence>